<dbReference type="AlphaFoldDB" id="A0A0S4LEA9"/>
<dbReference type="Proteomes" id="UP000198736">
    <property type="component" value="Unassembled WGS sequence"/>
</dbReference>
<name>A0A0S4LEA9_9BACT</name>
<dbReference type="EMBL" id="CZPZ01000012">
    <property type="protein sequence ID" value="CUS35050.1"/>
    <property type="molecule type" value="Genomic_DNA"/>
</dbReference>
<proteinExistence type="predicted"/>
<reference evidence="2" key="1">
    <citation type="submission" date="2015-10" db="EMBL/GenBank/DDBJ databases">
        <authorList>
            <person name="Luecker S."/>
            <person name="Luecker S."/>
        </authorList>
    </citation>
    <scope>NUCLEOTIDE SEQUENCE [LARGE SCALE GENOMIC DNA]</scope>
</reference>
<evidence type="ECO:0000313" key="1">
    <source>
        <dbReference type="EMBL" id="CUS35050.1"/>
    </source>
</evidence>
<organism evidence="1 2">
    <name type="scientific">Candidatus Nitrospira nitrificans</name>
    <dbReference type="NCBI Taxonomy" id="1742973"/>
    <lineage>
        <taxon>Bacteria</taxon>
        <taxon>Pseudomonadati</taxon>
        <taxon>Nitrospirota</taxon>
        <taxon>Nitrospiria</taxon>
        <taxon>Nitrospirales</taxon>
        <taxon>Nitrospiraceae</taxon>
        <taxon>Nitrospira</taxon>
    </lineage>
</organism>
<gene>
    <name evidence="1" type="ORF">COMA2_20059</name>
</gene>
<evidence type="ECO:0000313" key="2">
    <source>
        <dbReference type="Proteomes" id="UP000198736"/>
    </source>
</evidence>
<sequence length="82" mass="8673">MGRYASIPTGEQASGVCAIEMGNNTVTCPQTVNALLPKDSYFFSSSSHVSVFQKSRGAKLPKTVSLNLTVPGSPARCSRHEA</sequence>
<protein>
    <submittedName>
        <fullName evidence="1">Uncharacterized protein</fullName>
    </submittedName>
</protein>
<accession>A0A0S4LEA9</accession>
<keyword evidence="2" id="KW-1185">Reference proteome</keyword>